<feature type="domain" description="ARMET C-terminal" evidence="10">
    <location>
        <begin position="121"/>
        <end position="163"/>
    </location>
</feature>
<keyword evidence="4" id="KW-0964">Secreted</keyword>
<dbReference type="SUPFAM" id="SSF68906">
    <property type="entry name" value="SAP domain"/>
    <property type="match status" value="1"/>
</dbReference>
<evidence type="ECO:0000256" key="4">
    <source>
        <dbReference type="ARBA" id="ARBA00022525"/>
    </source>
</evidence>
<evidence type="ECO:0000256" key="9">
    <source>
        <dbReference type="SAM" id="SignalP"/>
    </source>
</evidence>
<name>A0A1Q3FY27_CULTA</name>
<evidence type="ECO:0000256" key="7">
    <source>
        <dbReference type="ARBA" id="ARBA00032923"/>
    </source>
</evidence>
<dbReference type="InterPro" id="IPR019345">
    <property type="entry name" value="ARMET_C"/>
</dbReference>
<protein>
    <recommendedName>
        <fullName evidence="3">Mesencephalic astrocyte-derived neurotrophic factor homolog</fullName>
    </recommendedName>
    <alternativeName>
        <fullName evidence="7">MANF/CDNF-like protein</fullName>
    </alternativeName>
</protein>
<dbReference type="GO" id="GO:0005783">
    <property type="term" value="C:endoplasmic reticulum"/>
    <property type="evidence" value="ECO:0007669"/>
    <property type="project" value="TreeGrafter"/>
</dbReference>
<comment type="subcellular location">
    <subcellularLocation>
        <location evidence="1">Secreted</location>
    </subcellularLocation>
</comment>
<evidence type="ECO:0000256" key="2">
    <source>
        <dbReference type="ARBA" id="ARBA00005617"/>
    </source>
</evidence>
<accession>A0A1Q3FY27</accession>
<keyword evidence="6" id="KW-1015">Disulfide bond</keyword>
<comment type="similarity">
    <text evidence="2">Belongs to the ARMET family.</text>
</comment>
<evidence type="ECO:0000256" key="6">
    <source>
        <dbReference type="ARBA" id="ARBA00023157"/>
    </source>
</evidence>
<dbReference type="Pfam" id="PF20145">
    <property type="entry name" value="ARMET_N"/>
    <property type="match status" value="1"/>
</dbReference>
<dbReference type="AlphaFoldDB" id="A0A1Q3FY27"/>
<dbReference type="InterPro" id="IPR045332">
    <property type="entry name" value="ARMET_N"/>
</dbReference>
<evidence type="ECO:0000259" key="11">
    <source>
        <dbReference type="Pfam" id="PF20145"/>
    </source>
</evidence>
<dbReference type="PANTHER" id="PTHR12990:SF5">
    <property type="entry name" value="MESENCEPHALIC ASTROCYTE-DERIVED NEUROTROPHIC FACTOR HOMOLOG"/>
    <property type="match status" value="1"/>
</dbReference>
<dbReference type="Pfam" id="PF10208">
    <property type="entry name" value="ARMET_C"/>
    <property type="match status" value="1"/>
</dbReference>
<feature type="coiled-coil region" evidence="8">
    <location>
        <begin position="122"/>
        <end position="149"/>
    </location>
</feature>
<dbReference type="FunFam" id="1.10.225.10:FF:000003">
    <property type="entry name" value="Mesencephalic astrocyte-derived neurotrophic factor"/>
    <property type="match status" value="1"/>
</dbReference>
<keyword evidence="5 9" id="KW-0732">Signal</keyword>
<dbReference type="PANTHER" id="PTHR12990">
    <property type="entry name" value="ARMET-LIKE PROTEIN"/>
    <property type="match status" value="1"/>
</dbReference>
<sequence length="168" mass="19368">MLKIVFVICTLFCFSKALKDGDCEVCVKTIQTFASQLDEASKKSTAEIEKSFRNFCKTSRGKEQRFCYYMGGDESSATGILSELSKPLSWSMPAEKICEKLKKKDSQICDLRFDKKIDVNSVDLKKLKVKDLKKILSEWEEECDGCLEKSDYIKRIEDLKHKYVRSDL</sequence>
<feature type="chain" id="PRO_5013383790" description="Mesencephalic astrocyte-derived neurotrophic factor homolog" evidence="9">
    <location>
        <begin position="18"/>
        <end position="168"/>
    </location>
</feature>
<dbReference type="GO" id="GO:0031175">
    <property type="term" value="P:neuron projection development"/>
    <property type="evidence" value="ECO:0007669"/>
    <property type="project" value="TreeGrafter"/>
</dbReference>
<keyword evidence="8" id="KW-0175">Coiled coil</keyword>
<dbReference type="GO" id="GO:0071542">
    <property type="term" value="P:dopaminergic neuron differentiation"/>
    <property type="evidence" value="ECO:0007669"/>
    <property type="project" value="TreeGrafter"/>
</dbReference>
<dbReference type="Gene3D" id="1.10.225.10">
    <property type="entry name" value="Saposin-like"/>
    <property type="match status" value="1"/>
</dbReference>
<feature type="signal peptide" evidence="9">
    <location>
        <begin position="1"/>
        <end position="17"/>
    </location>
</feature>
<evidence type="ECO:0000256" key="5">
    <source>
        <dbReference type="ARBA" id="ARBA00022729"/>
    </source>
</evidence>
<evidence type="ECO:0000313" key="12">
    <source>
        <dbReference type="EMBL" id="JAV32465.1"/>
    </source>
</evidence>
<dbReference type="Gene3D" id="1.10.720.30">
    <property type="entry name" value="SAP domain"/>
    <property type="match status" value="1"/>
</dbReference>
<evidence type="ECO:0000256" key="8">
    <source>
        <dbReference type="SAM" id="Coils"/>
    </source>
</evidence>
<evidence type="ECO:0000259" key="10">
    <source>
        <dbReference type="Pfam" id="PF10208"/>
    </source>
</evidence>
<proteinExistence type="inferred from homology"/>
<dbReference type="EMBL" id="GFDL01002580">
    <property type="protein sequence ID" value="JAV32465.1"/>
    <property type="molecule type" value="Transcribed_RNA"/>
</dbReference>
<evidence type="ECO:0000256" key="1">
    <source>
        <dbReference type="ARBA" id="ARBA00004613"/>
    </source>
</evidence>
<evidence type="ECO:0000256" key="3">
    <source>
        <dbReference type="ARBA" id="ARBA00014267"/>
    </source>
</evidence>
<organism evidence="12">
    <name type="scientific">Culex tarsalis</name>
    <name type="common">Encephalitis mosquito</name>
    <dbReference type="NCBI Taxonomy" id="7177"/>
    <lineage>
        <taxon>Eukaryota</taxon>
        <taxon>Metazoa</taxon>
        <taxon>Ecdysozoa</taxon>
        <taxon>Arthropoda</taxon>
        <taxon>Hexapoda</taxon>
        <taxon>Insecta</taxon>
        <taxon>Pterygota</taxon>
        <taxon>Neoptera</taxon>
        <taxon>Endopterygota</taxon>
        <taxon>Diptera</taxon>
        <taxon>Nematocera</taxon>
        <taxon>Culicoidea</taxon>
        <taxon>Culicidae</taxon>
        <taxon>Culicinae</taxon>
        <taxon>Culicini</taxon>
        <taxon>Culex</taxon>
        <taxon>Culex</taxon>
    </lineage>
</organism>
<dbReference type="InterPro" id="IPR045333">
    <property type="entry name" value="ARMET-like"/>
</dbReference>
<dbReference type="InterPro" id="IPR036361">
    <property type="entry name" value="SAP_dom_sf"/>
</dbReference>
<reference evidence="12" key="1">
    <citation type="submission" date="2017-01" db="EMBL/GenBank/DDBJ databases">
        <title>A deep insight into the sialotranscriptome of adult male and female Cluex tarsalis mosquitoes.</title>
        <authorList>
            <person name="Ribeiro J.M."/>
            <person name="Moreira F."/>
            <person name="Bernard K.A."/>
            <person name="Calvo E."/>
        </authorList>
    </citation>
    <scope>NUCLEOTIDE SEQUENCE</scope>
    <source>
        <strain evidence="12">Kern County</strain>
        <tissue evidence="12">Salivary glands</tissue>
    </source>
</reference>
<feature type="domain" description="ARMET N-terminal" evidence="11">
    <location>
        <begin position="22"/>
        <end position="117"/>
    </location>
</feature>
<dbReference type="GO" id="GO:0005615">
    <property type="term" value="C:extracellular space"/>
    <property type="evidence" value="ECO:0007669"/>
    <property type="project" value="TreeGrafter"/>
</dbReference>